<feature type="chain" id="PRO_5025347896" evidence="2">
    <location>
        <begin position="21"/>
        <end position="147"/>
    </location>
</feature>
<keyword evidence="1" id="KW-1015">Disulfide bond</keyword>
<dbReference type="SUPFAM" id="SSF57362">
    <property type="entry name" value="BPTI-like"/>
    <property type="match status" value="2"/>
</dbReference>
<evidence type="ECO:0000256" key="2">
    <source>
        <dbReference type="SAM" id="SignalP"/>
    </source>
</evidence>
<evidence type="ECO:0000256" key="1">
    <source>
        <dbReference type="ARBA" id="ARBA00023157"/>
    </source>
</evidence>
<dbReference type="GO" id="GO:0004867">
    <property type="term" value="F:serine-type endopeptidase inhibitor activity"/>
    <property type="evidence" value="ECO:0007669"/>
    <property type="project" value="InterPro"/>
</dbReference>
<accession>A0A6B0UUX7</accession>
<dbReference type="PROSITE" id="PS51257">
    <property type="entry name" value="PROKAR_LIPOPROTEIN"/>
    <property type="match status" value="1"/>
</dbReference>
<organism evidence="3">
    <name type="scientific">Ixodes ricinus</name>
    <name type="common">Common tick</name>
    <name type="synonym">Acarus ricinus</name>
    <dbReference type="NCBI Taxonomy" id="34613"/>
    <lineage>
        <taxon>Eukaryota</taxon>
        <taxon>Metazoa</taxon>
        <taxon>Ecdysozoa</taxon>
        <taxon>Arthropoda</taxon>
        <taxon>Chelicerata</taxon>
        <taxon>Arachnida</taxon>
        <taxon>Acari</taxon>
        <taxon>Parasitiformes</taxon>
        <taxon>Ixodida</taxon>
        <taxon>Ixodoidea</taxon>
        <taxon>Ixodidae</taxon>
        <taxon>Ixodinae</taxon>
        <taxon>Ixodes</taxon>
    </lineage>
</organism>
<dbReference type="Gene3D" id="4.10.410.10">
    <property type="entry name" value="Pancreatic trypsin inhibitor Kunitz domain"/>
    <property type="match status" value="1"/>
</dbReference>
<feature type="signal peptide" evidence="2">
    <location>
        <begin position="1"/>
        <end position="20"/>
    </location>
</feature>
<dbReference type="InterPro" id="IPR036880">
    <property type="entry name" value="Kunitz_BPTI_sf"/>
</dbReference>
<dbReference type="PANTHER" id="PTHR10083:SF374">
    <property type="entry name" value="BPTI_KUNITZ INHIBITOR DOMAIN-CONTAINING PROTEIN"/>
    <property type="match status" value="1"/>
</dbReference>
<dbReference type="EMBL" id="GIFC01011429">
    <property type="protein sequence ID" value="MXU93512.1"/>
    <property type="molecule type" value="Transcribed_RNA"/>
</dbReference>
<evidence type="ECO:0000313" key="3">
    <source>
        <dbReference type="EMBL" id="MXU93512.1"/>
    </source>
</evidence>
<protein>
    <submittedName>
        <fullName evidence="3">Putative kunitz</fullName>
    </submittedName>
</protein>
<proteinExistence type="predicted"/>
<dbReference type="PANTHER" id="PTHR10083">
    <property type="entry name" value="KUNITZ-TYPE PROTEASE INHIBITOR-RELATED"/>
    <property type="match status" value="1"/>
</dbReference>
<name>A0A6B0UUX7_IXORI</name>
<sequence length="147" mass="17289">MQKILQFIFVVSFVILACRASSKKGMPERCFQPEQDPRCRSNGRRHFYDEDTKACKLSFGCWDQNAGYYDEEECQRNCKGLPEQCFPPEQDPRCRAHAGRHFYDEDTKTCKLVYGCWNGDQGYYEEEDCKRNCEVNKKITKLITKNP</sequence>
<dbReference type="AlphaFoldDB" id="A0A6B0UUX7"/>
<reference evidence="3" key="1">
    <citation type="submission" date="2019-12" db="EMBL/GenBank/DDBJ databases">
        <title>An insight into the sialome of adult female Ixodes ricinus ticks feeding for 6 days.</title>
        <authorList>
            <person name="Perner J."/>
            <person name="Ribeiro J.M.C."/>
        </authorList>
    </citation>
    <scope>NUCLEOTIDE SEQUENCE</scope>
    <source>
        <strain evidence="3">Semi-engorged</strain>
        <tissue evidence="3">Salivary glands</tissue>
    </source>
</reference>
<dbReference type="InterPro" id="IPR050098">
    <property type="entry name" value="TFPI/VKTCI-like"/>
</dbReference>
<keyword evidence="2" id="KW-0732">Signal</keyword>